<feature type="compositionally biased region" description="Low complexity" evidence="4">
    <location>
        <begin position="408"/>
        <end position="423"/>
    </location>
</feature>
<dbReference type="PANTHER" id="PTHR24174">
    <property type="entry name" value="ANKYRIN REPEAT AND STERILE ALPHA MOTIF DOMAIN-CONTAINING PROTEIN 1"/>
    <property type="match status" value="1"/>
</dbReference>
<dbReference type="Proteomes" id="UP000887568">
    <property type="component" value="Unplaced"/>
</dbReference>
<dbReference type="InterPro" id="IPR036770">
    <property type="entry name" value="Ankyrin_rpt-contain_sf"/>
</dbReference>
<proteinExistence type="predicted"/>
<dbReference type="SMART" id="SM00248">
    <property type="entry name" value="ANK"/>
    <property type="match status" value="6"/>
</dbReference>
<dbReference type="AlphaFoldDB" id="A0A913Z990"/>
<feature type="repeat" description="ANK" evidence="3">
    <location>
        <begin position="120"/>
        <end position="152"/>
    </location>
</feature>
<evidence type="ECO:0000256" key="3">
    <source>
        <dbReference type="PROSITE-ProRule" id="PRU00023"/>
    </source>
</evidence>
<feature type="region of interest" description="Disordered" evidence="4">
    <location>
        <begin position="682"/>
        <end position="961"/>
    </location>
</feature>
<keyword evidence="2 3" id="KW-0040">ANK repeat</keyword>
<feature type="compositionally biased region" description="Pro residues" evidence="4">
    <location>
        <begin position="758"/>
        <end position="768"/>
    </location>
</feature>
<dbReference type="Gene3D" id="1.25.40.20">
    <property type="entry name" value="Ankyrin repeat-containing domain"/>
    <property type="match status" value="2"/>
</dbReference>
<feature type="region of interest" description="Disordered" evidence="4">
    <location>
        <begin position="532"/>
        <end position="603"/>
    </location>
</feature>
<dbReference type="SUPFAM" id="SSF48403">
    <property type="entry name" value="Ankyrin repeat"/>
    <property type="match status" value="1"/>
</dbReference>
<feature type="compositionally biased region" description="Polar residues" evidence="4">
    <location>
        <begin position="830"/>
        <end position="858"/>
    </location>
</feature>
<dbReference type="InterPro" id="IPR033635">
    <property type="entry name" value="ANKS1/Caskin"/>
</dbReference>
<dbReference type="PRINTS" id="PR01415">
    <property type="entry name" value="ANKYRIN"/>
</dbReference>
<dbReference type="GO" id="GO:0005829">
    <property type="term" value="C:cytosol"/>
    <property type="evidence" value="ECO:0007669"/>
    <property type="project" value="TreeGrafter"/>
</dbReference>
<dbReference type="GeneID" id="119721440"/>
<sequence length="961" mass="103191">MGKDQDLLDAARTGNMVTIQKILSARPKNALSQAIAIGFRRSVAPNCQDSSGYTPLHHAVLNNHKHAVDLLLKHDASPGIPDAKGSTPFHLAAWTGAAEVIRVLMSHARSYSYINEQNNDWDSPLHFAAQYGHTDVVKLLLENGADPTIVNKKEETPLDLAAQYGRLETVELLLRRRPELLNRIQEHRSILHLAARNGHPQVIKALLEAGCDINKKLKTGSALHEAALFGKAEAVRVLLEHDPPINYRIKDMANETALQKVEGYPSKVAIEIAAMIKAHIKGSPLPPSSSTPGPLRRVKDLIDPEQRSTYDNVPPATPPSPVAVAAVTRHSAYTPPMVKKPTRPFRPTAGAAVNRSTNYMNLEIPLKVPPKKPSRSSIGVLLDKVDLSSSPRAESPLVNASTSMCELSSAPSGGSSPVSQPKSSDSEKSPPPLPDRNYYDEEVAGEYTQLRINATKTAVSASHSVPVKTTASFKCPTPPSFVPQEKPVQLRAVSSKHRHVYAPDQTDGDPVISSKEDVNELRRSLLMDAAFCGPAPGPSTGPAPGPAPSLPPCPVPGPAPGHTPGSTPGPTPGRTPGHTPGRTPGHTPGPTYSSSETESFYEDLSEAYSGDVAAQQLQELAVLKQHLQIPMHNSSTMGSSTGSDQDSDVYELLSDATTGQHENYDVPPPLRLALSSVGSALEDLSPTKGSEPIPPPRRSKHRGTSPRSVTPTLPVAITSLNNGDLPLSASNSCYSESRSSGTEDSDMPSSPGSYYSQPPTPDHPPPSPHTAMMGIQAKLSPQSFPHSNFLGAKEPSNQAWMSSQSGSSAENRSAFQPVRIADPQERSEQTNRFPETRQYFTPESSVVHSAGTTYSGSNSRDHSEARQRSRPEKPSRFGFPPTSQFQPTDDHHPPGPVDPQQRDSISGGPVNGSHSLTQSSVDSEGYQANDEYLSVTDTSSSGDTELLRRDDEDPFAGKFQN</sequence>
<dbReference type="PROSITE" id="PS50297">
    <property type="entry name" value="ANK_REP_REGION"/>
    <property type="match status" value="4"/>
</dbReference>
<evidence type="ECO:0000256" key="1">
    <source>
        <dbReference type="ARBA" id="ARBA00022737"/>
    </source>
</evidence>
<reference evidence="5" key="1">
    <citation type="submission" date="2022-11" db="UniProtKB">
        <authorList>
            <consortium name="EnsemblMetazoa"/>
        </authorList>
    </citation>
    <scope>IDENTIFICATION</scope>
</reference>
<feature type="compositionally biased region" description="Low complexity" evidence="4">
    <location>
        <begin position="748"/>
        <end position="757"/>
    </location>
</feature>
<dbReference type="RefSeq" id="XP_038047450.1">
    <property type="nucleotide sequence ID" value="XM_038191522.1"/>
</dbReference>
<dbReference type="EnsemblMetazoa" id="XM_038191522.1">
    <property type="protein sequence ID" value="XP_038047450.1"/>
    <property type="gene ID" value="LOC119721440"/>
</dbReference>
<dbReference type="InterPro" id="IPR002110">
    <property type="entry name" value="Ankyrin_rpt"/>
</dbReference>
<feature type="compositionally biased region" description="Polar residues" evidence="4">
    <location>
        <begin position="388"/>
        <end position="406"/>
    </location>
</feature>
<protein>
    <submittedName>
        <fullName evidence="5">Uncharacterized protein</fullName>
    </submittedName>
</protein>
<feature type="repeat" description="ANK" evidence="3">
    <location>
        <begin position="84"/>
        <end position="116"/>
    </location>
</feature>
<keyword evidence="6" id="KW-1185">Reference proteome</keyword>
<feature type="repeat" description="ANK" evidence="3">
    <location>
        <begin position="186"/>
        <end position="218"/>
    </location>
</feature>
<dbReference type="PANTHER" id="PTHR24174:SF1">
    <property type="entry name" value="IP14385P"/>
    <property type="match status" value="1"/>
</dbReference>
<feature type="compositionally biased region" description="Pro residues" evidence="4">
    <location>
        <begin position="535"/>
        <end position="573"/>
    </location>
</feature>
<feature type="compositionally biased region" description="Basic and acidic residues" evidence="4">
    <location>
        <begin position="859"/>
        <end position="875"/>
    </location>
</feature>
<feature type="compositionally biased region" description="Polar residues" evidence="4">
    <location>
        <begin position="795"/>
        <end position="814"/>
    </location>
</feature>
<feature type="compositionally biased region" description="Low complexity" evidence="4">
    <location>
        <begin position="574"/>
        <end position="598"/>
    </location>
</feature>
<dbReference type="OrthoDB" id="5314041at2759"/>
<keyword evidence="1" id="KW-0677">Repeat</keyword>
<dbReference type="OMA" id="YQANDEY"/>
<evidence type="ECO:0000313" key="6">
    <source>
        <dbReference type="Proteomes" id="UP000887568"/>
    </source>
</evidence>
<evidence type="ECO:0000256" key="4">
    <source>
        <dbReference type="SAM" id="MobiDB-lite"/>
    </source>
</evidence>
<feature type="compositionally biased region" description="Polar residues" evidence="4">
    <location>
        <begin position="912"/>
        <end position="922"/>
    </location>
</feature>
<dbReference type="Pfam" id="PF12796">
    <property type="entry name" value="Ank_2"/>
    <property type="match status" value="3"/>
</dbReference>
<organism evidence="5 6">
    <name type="scientific">Patiria miniata</name>
    <name type="common">Bat star</name>
    <name type="synonym">Asterina miniata</name>
    <dbReference type="NCBI Taxonomy" id="46514"/>
    <lineage>
        <taxon>Eukaryota</taxon>
        <taxon>Metazoa</taxon>
        <taxon>Echinodermata</taxon>
        <taxon>Eleutherozoa</taxon>
        <taxon>Asterozoa</taxon>
        <taxon>Asteroidea</taxon>
        <taxon>Valvatacea</taxon>
        <taxon>Valvatida</taxon>
        <taxon>Asterinidae</taxon>
        <taxon>Patiria</taxon>
    </lineage>
</organism>
<evidence type="ECO:0000313" key="5">
    <source>
        <dbReference type="EnsemblMetazoa" id="XP_038047450.1"/>
    </source>
</evidence>
<dbReference type="PROSITE" id="PS50088">
    <property type="entry name" value="ANK_REPEAT"/>
    <property type="match status" value="4"/>
</dbReference>
<feature type="repeat" description="ANK" evidence="3">
    <location>
        <begin position="51"/>
        <end position="83"/>
    </location>
</feature>
<evidence type="ECO:0000256" key="2">
    <source>
        <dbReference type="ARBA" id="ARBA00023043"/>
    </source>
</evidence>
<feature type="compositionally biased region" description="Polar residues" evidence="4">
    <location>
        <begin position="718"/>
        <end position="742"/>
    </location>
</feature>
<accession>A0A913Z990</accession>
<name>A0A913Z990_PATMI</name>
<feature type="region of interest" description="Disordered" evidence="4">
    <location>
        <begin position="388"/>
        <end position="438"/>
    </location>
</feature>